<dbReference type="PANTHER" id="PTHR45756">
    <property type="entry name" value="PALMITOYLTRANSFERASE"/>
    <property type="match status" value="1"/>
</dbReference>
<evidence type="ECO:0000313" key="6">
    <source>
        <dbReference type="EMBL" id="ELP86323.1"/>
    </source>
</evidence>
<gene>
    <name evidence="6" type="ORF">EIN_036300</name>
</gene>
<dbReference type="VEuPathDB" id="AmoebaDB:EIN_036300"/>
<organism evidence="6 7">
    <name type="scientific">Entamoeba invadens IP1</name>
    <dbReference type="NCBI Taxonomy" id="370355"/>
    <lineage>
        <taxon>Eukaryota</taxon>
        <taxon>Amoebozoa</taxon>
        <taxon>Evosea</taxon>
        <taxon>Archamoebae</taxon>
        <taxon>Mastigamoebida</taxon>
        <taxon>Entamoebidae</taxon>
        <taxon>Entamoeba</taxon>
    </lineage>
</organism>
<dbReference type="PROSITE" id="PS50011">
    <property type="entry name" value="PROTEIN_KINASE_DOM"/>
    <property type="match status" value="1"/>
</dbReference>
<keyword evidence="4" id="KW-1133">Transmembrane helix</keyword>
<keyword evidence="2 3" id="KW-0067">ATP-binding</keyword>
<keyword evidence="7" id="KW-1185">Reference proteome</keyword>
<feature type="binding site" evidence="3">
    <location>
        <position position="1938"/>
    </location>
    <ligand>
        <name>ATP</name>
        <dbReference type="ChEBI" id="CHEBI:30616"/>
    </ligand>
</feature>
<dbReference type="InterPro" id="IPR000719">
    <property type="entry name" value="Prot_kinase_dom"/>
</dbReference>
<dbReference type="InterPro" id="IPR009030">
    <property type="entry name" value="Growth_fac_rcpt_cys_sf"/>
</dbReference>
<dbReference type="Gene3D" id="2.10.220.10">
    <property type="entry name" value="Hormone Receptor, Insulin-like Growth Factor Receptor 1, Chain A, domain 2"/>
    <property type="match status" value="2"/>
</dbReference>
<dbReference type="PROSITE" id="PS00107">
    <property type="entry name" value="PROTEIN_KINASE_ATP"/>
    <property type="match status" value="1"/>
</dbReference>
<evidence type="ECO:0000256" key="2">
    <source>
        <dbReference type="ARBA" id="ARBA00022840"/>
    </source>
</evidence>
<dbReference type="InterPro" id="IPR017441">
    <property type="entry name" value="Protein_kinase_ATP_BS"/>
</dbReference>
<dbReference type="OrthoDB" id="26937at2759"/>
<dbReference type="EC" id="2.7.11.25" evidence="6"/>
<dbReference type="OMA" id="DANCTEC"/>
<keyword evidence="6" id="KW-0418">Kinase</keyword>
<protein>
    <submittedName>
        <fullName evidence="6">Protein serine/threonine kinase, putative</fullName>
        <ecNumber evidence="6">2.7.11.25</ecNumber>
    </submittedName>
</protein>
<dbReference type="Proteomes" id="UP000014680">
    <property type="component" value="Unassembled WGS sequence"/>
</dbReference>
<dbReference type="InterPro" id="IPR000742">
    <property type="entry name" value="EGF"/>
</dbReference>
<dbReference type="Gene3D" id="1.10.510.10">
    <property type="entry name" value="Transferase(Phosphotransferase) domain 1"/>
    <property type="match status" value="1"/>
</dbReference>
<dbReference type="KEGG" id="eiv:EIN_036300"/>
<dbReference type="InterPro" id="IPR053215">
    <property type="entry name" value="TKL_Ser/Thr_kinase"/>
</dbReference>
<dbReference type="SMART" id="SM00181">
    <property type="entry name" value="EGF"/>
    <property type="match status" value="23"/>
</dbReference>
<dbReference type="EMBL" id="KB206993">
    <property type="protein sequence ID" value="ELP86323.1"/>
    <property type="molecule type" value="Genomic_DNA"/>
</dbReference>
<dbReference type="PROSITE" id="PS00108">
    <property type="entry name" value="PROTEIN_KINASE_ST"/>
    <property type="match status" value="1"/>
</dbReference>
<dbReference type="GO" id="GO:0004709">
    <property type="term" value="F:MAP kinase kinase kinase activity"/>
    <property type="evidence" value="ECO:0007669"/>
    <property type="project" value="UniProtKB-EC"/>
</dbReference>
<evidence type="ECO:0000256" key="4">
    <source>
        <dbReference type="SAM" id="Phobius"/>
    </source>
</evidence>
<dbReference type="Pfam" id="PF00069">
    <property type="entry name" value="Pkinase"/>
    <property type="match status" value="1"/>
</dbReference>
<evidence type="ECO:0000313" key="7">
    <source>
        <dbReference type="Proteomes" id="UP000014680"/>
    </source>
</evidence>
<keyword evidence="6" id="KW-0808">Transferase</keyword>
<dbReference type="SMART" id="SM00261">
    <property type="entry name" value="FU"/>
    <property type="match status" value="18"/>
</dbReference>
<keyword evidence="1 3" id="KW-0547">Nucleotide-binding</keyword>
<reference evidence="6 7" key="1">
    <citation type="submission" date="2012-10" db="EMBL/GenBank/DDBJ databases">
        <authorList>
            <person name="Zafar N."/>
            <person name="Inman J."/>
            <person name="Hall N."/>
            <person name="Lorenzi H."/>
            <person name="Caler E."/>
        </authorList>
    </citation>
    <scope>NUCLEOTIDE SEQUENCE [LARGE SCALE GENOMIC DNA]</scope>
    <source>
        <strain evidence="6 7">IP1</strain>
    </source>
</reference>
<evidence type="ECO:0000256" key="1">
    <source>
        <dbReference type="ARBA" id="ARBA00022741"/>
    </source>
</evidence>
<dbReference type="SUPFAM" id="SSF56112">
    <property type="entry name" value="Protein kinase-like (PK-like)"/>
    <property type="match status" value="1"/>
</dbReference>
<dbReference type="RefSeq" id="XP_004185669.1">
    <property type="nucleotide sequence ID" value="XM_004185621.1"/>
</dbReference>
<feature type="transmembrane region" description="Helical" evidence="4">
    <location>
        <begin position="1729"/>
        <end position="1756"/>
    </location>
</feature>
<dbReference type="PANTHER" id="PTHR45756:SF1">
    <property type="entry name" value="PROTEIN KINASE DOMAIN CONTAINING PROTEIN"/>
    <property type="match status" value="1"/>
</dbReference>
<sequence>MYFSEPSCMEGCTNCFFNINKCDGCVSGYYLKEKGKSPCLLCSDKFGENCLECDRNSGCKKCENGYQLINKTTQKCGDFNEGCTLCSNNICSQCSEGYYLDSTKNLCVKCNNKFSKCSLCSENECYACGDNSTLSNKLCVECNQRWEGCVGCNDIMCSSCQQNGYYYSNGFCNKCSANCESCQSKEMCNVCKSGYYLNGGKCESCSTRNCKICDDTKCESCLENSFLNNGMCVSCKEKIPNCEKCNGDNVDTQCLFCSNGFYSNGPQCVQCDTSSCGSEGCVNGKCTNCKDNKILDRSGKCVEPTNCDSVDDSRCAVCKDGYYLYNNICVQKASNTPCNSIQITEDVCLSKEDAGCDEVLNGKCASCQSELILDNGMCKSCSSSIQNCTSCATSNSGSIMCSVCREGFFPEKTCKSCKMIYGCELCVNLLVGNVESTRICTKCLSGYYLQDGECLQIKNCVANTGIECTKCEQNFIVEEGECKEYTTQLGCLATDGVFCMMCSDGFYLSPESRRCLSCSVASCSRCDTTGKCVECNTNNSLKDGKCEKCGIVGCSLCNSTGIDCLRCDKTHFSTALPTSQCTECTTKTNGCLECTSEHCTICQDGYFINTTDHTCNSCKVIEGCTACSLETGKCFKCLDGFYLVSGQCALCNNTMQRCGRCSSESNCNSCEEGYFLEENTCHKCSEIDGCEICDESSRLCFKCKNYYTELVDGNGYKCVDCETAHENCSSCSVDGNCTECESSFMLKEGVCVECSTSNPNCHVCATKSSRCLSCGVGYGVDDNGQCQKCVDVNCLDCELYDKCSKCKEDTILTDGSCVSCSVDNCKTCDLNGFCVECKSSYYPNDGVCQSYDLSSLNCVETSTTRNECLKCNINYYLKLGKCYPCNLFDANCTECNNSTCLKCSEGTYPNGVGKCLSCNTMANCTKCQQTAPVCTECLFTSSPNGQLVNGYCKDCTVDGCVKCIIKINGSVIKTKCKTCAPGYNLKSNDEFCYPNTINNCEEYETNTNTCSKCKNGFTLNANTCQSCSNTLTNCEECASTSSCTKCSEEFTVGTDNTCHTCSDVIPNCDKCYSDTSKCKECAVGYYVTEDLTCLKCDSVISNCSECYNLGGVKCTKCNFGSYIENGKCVEVKANEFKTSETTSKACRLQIQNCYSCNYTTSEATFDTTAVECNRCLDGYGFVSSTMRVCEICHNEVDSGSVCITCEDGCKRCFIKDNLTNEQSCVECEDGFALRNGKCLKIENREYCLDELHNVGCESCANYYSTVEIGTKCSPNNRNANCSFYNEKGECFEYNDKLKVSSSIKAEDASDINCQEGSYQKGHCLSCRRGFAPNLSNPPVCTECGCRECNKINECKICINESNNNIGICTSDSNCISTTNNTCLKCTTSHYITNGKCEVCGQNCVLCSSDNKKCLKCEDNFVLVNDMCVSFEESNCVILNNVTGRCEICKEGFMFDALNECKESGIANCLNENSNKCVKCLPTTLLGISNSETVCSESATINNCEILSSTGCAKCKSGYFMDGIECERCDKNCEKCDTNATTCISCYFGFVLNVQTSHCDSSEDIKTSCVKFLSDGGCAICKNGYYWQGRNCYKCGSNCTTCSQSEGNCLTCNLENGFYQNDTNGIRCIPVSELTNCLKYDMFGCVRCESGYFLNQGKCETCAENCELCVSSDFCQSCGADYILVNRKCVYYTTVEFCMSAVNSVCSSCKDGYKLSSGGSECRKETNLGLAIGLPIALVFVVIVVVLLGSFALFLAIRKWRQKKIRDATVCEFSISRSNMNFLTLSSDCGLVANKSEVDFLIDRTDSNIPVDVESRDLICVGNKKAKSLKVQLSTKDKNDKYEIRTNPQLVTLKKGKAVEFEIFIKPLCTCTLDEQIALVVLDMSAGKQFDVPFKVHIKTAITTRLDYDELKEEKIIGEGSFGVVYKGMFRDNVVAIKKMKAGAATKKDMEEFEKEVSMLDKFRSDYLVHFYGAVMIPNRICMVNEFCEYGSIQDLMKKHKEKILTHKMTVKFLLDGARGILYLHENGILHRDIKPDNFLVTSIHEDVPVNAKLTDFGSSRNINMMMTNMTFTKGIGTPTYMSPEVLDKRHYKFPADIYSYAITMYEIEKWGHAFPKEKFKHAWDVANFITTDKRPDIDNGMDTWTYQTICLCWKTNPKERLTAQQLVETLNKKFDELNFFSSH</sequence>
<dbReference type="GO" id="GO:0005524">
    <property type="term" value="F:ATP binding"/>
    <property type="evidence" value="ECO:0007669"/>
    <property type="project" value="UniProtKB-UniRule"/>
</dbReference>
<keyword evidence="4" id="KW-0812">Transmembrane</keyword>
<proteinExistence type="predicted"/>
<name>A0A0A1TY00_ENTIV</name>
<dbReference type="InterPro" id="IPR011009">
    <property type="entry name" value="Kinase-like_dom_sf"/>
</dbReference>
<dbReference type="SMART" id="SM00220">
    <property type="entry name" value="S_TKc"/>
    <property type="match status" value="1"/>
</dbReference>
<evidence type="ECO:0000259" key="5">
    <source>
        <dbReference type="PROSITE" id="PS50011"/>
    </source>
</evidence>
<dbReference type="SUPFAM" id="SSF57184">
    <property type="entry name" value="Growth factor receptor domain"/>
    <property type="match status" value="11"/>
</dbReference>
<dbReference type="InterPro" id="IPR008271">
    <property type="entry name" value="Ser/Thr_kinase_AS"/>
</dbReference>
<accession>A0A0A1TY00</accession>
<evidence type="ECO:0000256" key="3">
    <source>
        <dbReference type="PROSITE-ProRule" id="PRU10141"/>
    </source>
</evidence>
<dbReference type="Gene3D" id="3.30.200.20">
    <property type="entry name" value="Phosphorylase Kinase, domain 1"/>
    <property type="match status" value="1"/>
</dbReference>
<dbReference type="InterPro" id="IPR006212">
    <property type="entry name" value="Furin_repeat"/>
</dbReference>
<feature type="domain" description="Protein kinase" evidence="5">
    <location>
        <begin position="1910"/>
        <end position="2180"/>
    </location>
</feature>
<dbReference type="GeneID" id="14885303"/>
<keyword evidence="4" id="KW-0472">Membrane</keyword>